<proteinExistence type="predicted"/>
<dbReference type="PANTHER" id="PTHR42878">
    <property type="entry name" value="TWO-COMPONENT HISTIDINE KINASE"/>
    <property type="match status" value="1"/>
</dbReference>
<dbReference type="InterPro" id="IPR036097">
    <property type="entry name" value="HisK_dim/P_sf"/>
</dbReference>
<evidence type="ECO:0000256" key="4">
    <source>
        <dbReference type="ARBA" id="ARBA00022475"/>
    </source>
</evidence>
<dbReference type="Pfam" id="PF00512">
    <property type="entry name" value="HisKA"/>
    <property type="match status" value="1"/>
</dbReference>
<dbReference type="InterPro" id="IPR003661">
    <property type="entry name" value="HisK_dim/P_dom"/>
</dbReference>
<dbReference type="SUPFAM" id="SSF55785">
    <property type="entry name" value="PYP-like sensor domain (PAS domain)"/>
    <property type="match status" value="1"/>
</dbReference>
<dbReference type="GO" id="GO:0007234">
    <property type="term" value="P:osmosensory signaling via phosphorelay pathway"/>
    <property type="evidence" value="ECO:0007669"/>
    <property type="project" value="TreeGrafter"/>
</dbReference>
<dbReference type="InterPro" id="IPR003594">
    <property type="entry name" value="HATPase_dom"/>
</dbReference>
<gene>
    <name evidence="19" type="ORF">DNH61_10050</name>
</gene>
<dbReference type="PROSITE" id="PS50109">
    <property type="entry name" value="HIS_KIN"/>
    <property type="match status" value="1"/>
</dbReference>
<dbReference type="CDD" id="cd16922">
    <property type="entry name" value="HATPase_EvgS-ArcB-TorS-like"/>
    <property type="match status" value="1"/>
</dbReference>
<dbReference type="SUPFAM" id="SSF47384">
    <property type="entry name" value="Homodimeric domain of signal transducing histidine kinase"/>
    <property type="match status" value="1"/>
</dbReference>
<sequence>MNSFRARLAIIMIVTVGLAVFLSGLFMAKSVERNYLTSKQDNMVREMRLVLDAMEWRQGQPEELYYYFTKEANRIKNITGSRVTFIRGDGTVLGESDEDPRKLLNHAGRPEVLEAKRDGIGRDIRKSESVGHNMMYVALALEPGSDNSDIIRMAMSIEDVETSIRELWFFLIMGLLVLFFVSAVVSYRVALGLTRPLEQITRVAKRIRNSEYQARVTVRKQDEIGELGTAINAMAESLQEHMKQIRQKEGQLESVLDNMINGIVMIDRKGKILLLNRMAEEVLGFSARELVGRHYAEAKQQYELAQIIQEGLVKRQHLHDEITFYFPEERLLEINLVPVFHSVEEFGGVLLVLQDVSAIRRLERMRSEFVANVSHELKTPIAAVKGFAETLLGGAVNDPEVAKSFLQIIYDESERLNRLIGDILELSKVESRRVPLQFSPVELSSFTAKTVELLSAQAASKGITIETDVENDLYLEADEDRLRQIVMNLLANGINYTPEGGKVTMKVEAVSLGKPAPVPDGVESDYDHVRIWITDTGIGIPKKDLPRIFERFYRVDKARSRSSGGTGLGLSIVKHLVDLHKGSITVESTVGVGSTFMIELPVIQQ</sequence>
<dbReference type="EMBL" id="QKRB01000043">
    <property type="protein sequence ID" value="PZD95791.1"/>
    <property type="molecule type" value="Genomic_DNA"/>
</dbReference>
<dbReference type="CDD" id="cd06225">
    <property type="entry name" value="HAMP"/>
    <property type="match status" value="1"/>
</dbReference>
<comment type="caution">
    <text evidence="19">The sequence shown here is derived from an EMBL/GenBank/DDBJ whole genome shotgun (WGS) entry which is preliminary data.</text>
</comment>
<evidence type="ECO:0000256" key="1">
    <source>
        <dbReference type="ARBA" id="ARBA00000085"/>
    </source>
</evidence>
<dbReference type="SUPFAM" id="SSF55874">
    <property type="entry name" value="ATPase domain of HSP90 chaperone/DNA topoisomerase II/histidine kinase"/>
    <property type="match status" value="1"/>
</dbReference>
<dbReference type="SMART" id="SM00304">
    <property type="entry name" value="HAMP"/>
    <property type="match status" value="1"/>
</dbReference>
<feature type="transmembrane region" description="Helical" evidence="15">
    <location>
        <begin position="167"/>
        <end position="187"/>
    </location>
</feature>
<feature type="transmembrane region" description="Helical" evidence="15">
    <location>
        <begin position="6"/>
        <end position="28"/>
    </location>
</feature>
<dbReference type="GO" id="GO:0000155">
    <property type="term" value="F:phosphorelay sensor kinase activity"/>
    <property type="evidence" value="ECO:0007669"/>
    <property type="project" value="InterPro"/>
</dbReference>
<comment type="subcellular location">
    <subcellularLocation>
        <location evidence="2">Cell membrane</location>
        <topology evidence="2">Multi-pass membrane protein</topology>
    </subcellularLocation>
</comment>
<dbReference type="InterPro" id="IPR000014">
    <property type="entry name" value="PAS"/>
</dbReference>
<dbReference type="GO" id="GO:0006355">
    <property type="term" value="P:regulation of DNA-templated transcription"/>
    <property type="evidence" value="ECO:0007669"/>
    <property type="project" value="InterPro"/>
</dbReference>
<feature type="domain" description="Histidine kinase" evidence="16">
    <location>
        <begin position="372"/>
        <end position="604"/>
    </location>
</feature>
<evidence type="ECO:0000259" key="18">
    <source>
        <dbReference type="PROSITE" id="PS50885"/>
    </source>
</evidence>
<dbReference type="Pfam" id="PF02518">
    <property type="entry name" value="HATPase_c"/>
    <property type="match status" value="1"/>
</dbReference>
<reference evidence="19 20" key="1">
    <citation type="submission" date="2018-06" db="EMBL/GenBank/DDBJ databases">
        <title>Paenibacillus imtechensis sp. nov.</title>
        <authorList>
            <person name="Pinnaka A.K."/>
            <person name="Singh H."/>
            <person name="Kaur M."/>
        </authorList>
    </citation>
    <scope>NUCLEOTIDE SEQUENCE [LARGE SCALE GENOMIC DNA]</scope>
    <source>
        <strain evidence="19 20">SMB1</strain>
    </source>
</reference>
<keyword evidence="10" id="KW-0067">ATP-binding</keyword>
<dbReference type="OrthoDB" id="9813151at2"/>
<keyword evidence="20" id="KW-1185">Reference proteome</keyword>
<dbReference type="InterPro" id="IPR050351">
    <property type="entry name" value="BphY/WalK/GraS-like"/>
</dbReference>
<dbReference type="AlphaFoldDB" id="A0A2W1LVI4"/>
<evidence type="ECO:0000256" key="3">
    <source>
        <dbReference type="ARBA" id="ARBA00012438"/>
    </source>
</evidence>
<evidence type="ECO:0000313" key="20">
    <source>
        <dbReference type="Proteomes" id="UP000249522"/>
    </source>
</evidence>
<dbReference type="InterPro" id="IPR036890">
    <property type="entry name" value="HATPase_C_sf"/>
</dbReference>
<name>A0A2W1LVI4_9BACL</name>
<keyword evidence="14" id="KW-0175">Coiled coil</keyword>
<dbReference type="InterPro" id="IPR004358">
    <property type="entry name" value="Sig_transdc_His_kin-like_C"/>
</dbReference>
<evidence type="ECO:0000256" key="10">
    <source>
        <dbReference type="ARBA" id="ARBA00022840"/>
    </source>
</evidence>
<dbReference type="RefSeq" id="WP_111146537.1">
    <property type="nucleotide sequence ID" value="NZ_QKRB01000043.1"/>
</dbReference>
<dbReference type="Pfam" id="PF00672">
    <property type="entry name" value="HAMP"/>
    <property type="match status" value="1"/>
</dbReference>
<dbReference type="Proteomes" id="UP000249522">
    <property type="component" value="Unassembled WGS sequence"/>
</dbReference>
<evidence type="ECO:0000256" key="15">
    <source>
        <dbReference type="SAM" id="Phobius"/>
    </source>
</evidence>
<keyword evidence="8" id="KW-0547">Nucleotide-binding</keyword>
<dbReference type="CDD" id="cd00082">
    <property type="entry name" value="HisKA"/>
    <property type="match status" value="1"/>
</dbReference>
<dbReference type="Gene3D" id="3.30.450.20">
    <property type="entry name" value="PAS domain"/>
    <property type="match status" value="1"/>
</dbReference>
<dbReference type="SUPFAM" id="SSF158472">
    <property type="entry name" value="HAMP domain-like"/>
    <property type="match status" value="1"/>
</dbReference>
<keyword evidence="12" id="KW-0902">Two-component regulatory system</keyword>
<dbReference type="GO" id="GO:0005886">
    <property type="term" value="C:plasma membrane"/>
    <property type="evidence" value="ECO:0007669"/>
    <property type="project" value="UniProtKB-SubCell"/>
</dbReference>
<dbReference type="GO" id="GO:0000156">
    <property type="term" value="F:phosphorelay response regulator activity"/>
    <property type="evidence" value="ECO:0007669"/>
    <property type="project" value="TreeGrafter"/>
</dbReference>
<feature type="coiled-coil region" evidence="14">
    <location>
        <begin position="231"/>
        <end position="258"/>
    </location>
</feature>
<dbReference type="Pfam" id="PF00989">
    <property type="entry name" value="PAS"/>
    <property type="match status" value="1"/>
</dbReference>
<protein>
    <recommendedName>
        <fullName evidence="3">histidine kinase</fullName>
        <ecNumber evidence="3">2.7.13.3</ecNumber>
    </recommendedName>
</protein>
<dbReference type="InterPro" id="IPR005467">
    <property type="entry name" value="His_kinase_dom"/>
</dbReference>
<evidence type="ECO:0000256" key="11">
    <source>
        <dbReference type="ARBA" id="ARBA00022989"/>
    </source>
</evidence>
<evidence type="ECO:0000259" key="17">
    <source>
        <dbReference type="PROSITE" id="PS50112"/>
    </source>
</evidence>
<feature type="domain" description="HAMP" evidence="18">
    <location>
        <begin position="191"/>
        <end position="243"/>
    </location>
</feature>
<dbReference type="Gene3D" id="1.10.287.130">
    <property type="match status" value="1"/>
</dbReference>
<evidence type="ECO:0000256" key="12">
    <source>
        <dbReference type="ARBA" id="ARBA00023012"/>
    </source>
</evidence>
<evidence type="ECO:0000256" key="5">
    <source>
        <dbReference type="ARBA" id="ARBA00022553"/>
    </source>
</evidence>
<dbReference type="NCBIfam" id="NF046044">
    <property type="entry name" value="PnpS"/>
    <property type="match status" value="1"/>
</dbReference>
<comment type="catalytic activity">
    <reaction evidence="1">
        <text>ATP + protein L-histidine = ADP + protein N-phospho-L-histidine.</text>
        <dbReference type="EC" id="2.7.13.3"/>
    </reaction>
</comment>
<evidence type="ECO:0000256" key="13">
    <source>
        <dbReference type="ARBA" id="ARBA00023136"/>
    </source>
</evidence>
<evidence type="ECO:0000256" key="14">
    <source>
        <dbReference type="SAM" id="Coils"/>
    </source>
</evidence>
<dbReference type="InterPro" id="IPR003660">
    <property type="entry name" value="HAMP_dom"/>
</dbReference>
<dbReference type="SMART" id="SM00387">
    <property type="entry name" value="HATPase_c"/>
    <property type="match status" value="1"/>
</dbReference>
<dbReference type="SMART" id="SM00388">
    <property type="entry name" value="HisKA"/>
    <property type="match status" value="1"/>
</dbReference>
<dbReference type="SMART" id="SM00091">
    <property type="entry name" value="PAS"/>
    <property type="match status" value="1"/>
</dbReference>
<dbReference type="Gene3D" id="3.30.565.10">
    <property type="entry name" value="Histidine kinase-like ATPase, C-terminal domain"/>
    <property type="match status" value="1"/>
</dbReference>
<evidence type="ECO:0000256" key="2">
    <source>
        <dbReference type="ARBA" id="ARBA00004651"/>
    </source>
</evidence>
<dbReference type="FunFam" id="1.10.287.130:FF:000001">
    <property type="entry name" value="Two-component sensor histidine kinase"/>
    <property type="match status" value="1"/>
</dbReference>
<evidence type="ECO:0000313" key="19">
    <source>
        <dbReference type="EMBL" id="PZD95791.1"/>
    </source>
</evidence>
<evidence type="ECO:0000256" key="7">
    <source>
        <dbReference type="ARBA" id="ARBA00022692"/>
    </source>
</evidence>
<dbReference type="InterPro" id="IPR013767">
    <property type="entry name" value="PAS_fold"/>
</dbReference>
<feature type="domain" description="PAS" evidence="17">
    <location>
        <begin position="248"/>
        <end position="293"/>
    </location>
</feature>
<dbReference type="PROSITE" id="PS50885">
    <property type="entry name" value="HAMP"/>
    <property type="match status" value="1"/>
</dbReference>
<evidence type="ECO:0000256" key="9">
    <source>
        <dbReference type="ARBA" id="ARBA00022777"/>
    </source>
</evidence>
<keyword evidence="9 19" id="KW-0418">Kinase</keyword>
<keyword evidence="4" id="KW-1003">Cell membrane</keyword>
<keyword evidence="13 15" id="KW-0472">Membrane</keyword>
<dbReference type="FunFam" id="3.30.565.10:FF:000006">
    <property type="entry name" value="Sensor histidine kinase WalK"/>
    <property type="match status" value="1"/>
</dbReference>
<evidence type="ECO:0000256" key="6">
    <source>
        <dbReference type="ARBA" id="ARBA00022679"/>
    </source>
</evidence>
<keyword evidence="11 15" id="KW-1133">Transmembrane helix</keyword>
<evidence type="ECO:0000259" key="16">
    <source>
        <dbReference type="PROSITE" id="PS50109"/>
    </source>
</evidence>
<keyword evidence="5" id="KW-0597">Phosphoprotein</keyword>
<dbReference type="Gene3D" id="6.10.340.10">
    <property type="match status" value="1"/>
</dbReference>
<dbReference type="GO" id="GO:0030295">
    <property type="term" value="F:protein kinase activator activity"/>
    <property type="evidence" value="ECO:0007669"/>
    <property type="project" value="TreeGrafter"/>
</dbReference>
<evidence type="ECO:0000256" key="8">
    <source>
        <dbReference type="ARBA" id="ARBA00022741"/>
    </source>
</evidence>
<dbReference type="EC" id="2.7.13.3" evidence="3"/>
<accession>A0A2W1LVI4</accession>
<keyword evidence="6" id="KW-0808">Transferase</keyword>
<dbReference type="CDD" id="cd00130">
    <property type="entry name" value="PAS"/>
    <property type="match status" value="1"/>
</dbReference>
<dbReference type="InterPro" id="IPR035965">
    <property type="entry name" value="PAS-like_dom_sf"/>
</dbReference>
<dbReference type="PRINTS" id="PR00344">
    <property type="entry name" value="BCTRLSENSOR"/>
</dbReference>
<dbReference type="NCBIfam" id="TIGR00229">
    <property type="entry name" value="sensory_box"/>
    <property type="match status" value="1"/>
</dbReference>
<dbReference type="PANTHER" id="PTHR42878:SF7">
    <property type="entry name" value="SENSOR HISTIDINE KINASE GLRK"/>
    <property type="match status" value="1"/>
</dbReference>
<keyword evidence="7 15" id="KW-0812">Transmembrane</keyword>
<organism evidence="19 20">
    <name type="scientific">Paenibacillus sambharensis</name>
    <dbReference type="NCBI Taxonomy" id="1803190"/>
    <lineage>
        <taxon>Bacteria</taxon>
        <taxon>Bacillati</taxon>
        <taxon>Bacillota</taxon>
        <taxon>Bacilli</taxon>
        <taxon>Bacillales</taxon>
        <taxon>Paenibacillaceae</taxon>
        <taxon>Paenibacillus</taxon>
    </lineage>
</organism>
<dbReference type="GO" id="GO:0005524">
    <property type="term" value="F:ATP binding"/>
    <property type="evidence" value="ECO:0007669"/>
    <property type="project" value="UniProtKB-KW"/>
</dbReference>
<dbReference type="PROSITE" id="PS50112">
    <property type="entry name" value="PAS"/>
    <property type="match status" value="1"/>
</dbReference>